<name>A0AAN6XI17_9PEZI</name>
<dbReference type="Pfam" id="PF06094">
    <property type="entry name" value="GGACT"/>
    <property type="match status" value="1"/>
</dbReference>
<evidence type="ECO:0000313" key="5">
    <source>
        <dbReference type="EMBL" id="KAK4200651.1"/>
    </source>
</evidence>
<evidence type="ECO:0000256" key="3">
    <source>
        <dbReference type="ARBA" id="ARBA00030602"/>
    </source>
</evidence>
<dbReference type="InterPro" id="IPR009288">
    <property type="entry name" value="AIG2-like_dom"/>
</dbReference>
<sequence>MEHGEDLLLALESWSQVAIQQSAATDEPDQQTIQRWQHLFSYTASEAARHIEEQRKDDSRLTLTGDGWKMIATEKEAEGYDKEAYEHALWLARSAHATTITTNPDQGKKGTTRPQTFLLKLGPPLATPEHVKTAAGLEITPPIFTGTGDDGEPTSFCKIVGAEYKDAILSYLSRTGHTAFRPTFIRHSVAEKNLCSISAHPTLGLDSTLPQHRPNSCNANDPACLPTQNQYPVVYFVYGTLMNPAILKGKLTLDTEPVYKRARIRGGLLKTWGNKYNAVVDAPQMDHNKAIVDGCAFTVENSMQEDALCHYETDKYEVVRCTIELPEECKVVKGLTFRFVGETD</sequence>
<protein>
    <recommendedName>
        <fullName evidence="3">Putative gamma-glutamylcyclotransferase</fullName>
    </recommendedName>
</protein>
<dbReference type="SUPFAM" id="SSF110857">
    <property type="entry name" value="Gamma-glutamyl cyclotransferase-like"/>
    <property type="match status" value="1"/>
</dbReference>
<dbReference type="PANTHER" id="PTHR31544">
    <property type="entry name" value="AIG2-LIKE PROTEIN D"/>
    <property type="match status" value="1"/>
</dbReference>
<proteinExistence type="inferred from homology"/>
<evidence type="ECO:0000256" key="2">
    <source>
        <dbReference type="ARBA" id="ARBA00022679"/>
    </source>
</evidence>
<gene>
    <name evidence="5" type="ORF">QBC40DRAFT_68080</name>
</gene>
<dbReference type="InterPro" id="IPR036568">
    <property type="entry name" value="GGCT-like_sf"/>
</dbReference>
<dbReference type="EMBL" id="MU863916">
    <property type="protein sequence ID" value="KAK4200651.1"/>
    <property type="molecule type" value="Genomic_DNA"/>
</dbReference>
<evidence type="ECO:0000313" key="6">
    <source>
        <dbReference type="Proteomes" id="UP001303160"/>
    </source>
</evidence>
<reference evidence="5" key="1">
    <citation type="journal article" date="2023" name="Mol. Phylogenet. Evol.">
        <title>Genome-scale phylogeny and comparative genomics of the fungal order Sordariales.</title>
        <authorList>
            <person name="Hensen N."/>
            <person name="Bonometti L."/>
            <person name="Westerberg I."/>
            <person name="Brannstrom I.O."/>
            <person name="Guillou S."/>
            <person name="Cros-Aarteil S."/>
            <person name="Calhoun S."/>
            <person name="Haridas S."/>
            <person name="Kuo A."/>
            <person name="Mondo S."/>
            <person name="Pangilinan J."/>
            <person name="Riley R."/>
            <person name="LaButti K."/>
            <person name="Andreopoulos B."/>
            <person name="Lipzen A."/>
            <person name="Chen C."/>
            <person name="Yan M."/>
            <person name="Daum C."/>
            <person name="Ng V."/>
            <person name="Clum A."/>
            <person name="Steindorff A."/>
            <person name="Ohm R.A."/>
            <person name="Martin F."/>
            <person name="Silar P."/>
            <person name="Natvig D.O."/>
            <person name="Lalanne C."/>
            <person name="Gautier V."/>
            <person name="Ament-Velasquez S.L."/>
            <person name="Kruys A."/>
            <person name="Hutchinson M.I."/>
            <person name="Powell A.J."/>
            <person name="Barry K."/>
            <person name="Miller A.N."/>
            <person name="Grigoriev I.V."/>
            <person name="Debuchy R."/>
            <person name="Gladieux P."/>
            <person name="Hiltunen Thoren M."/>
            <person name="Johannesson H."/>
        </authorList>
    </citation>
    <scope>NUCLEOTIDE SEQUENCE</scope>
    <source>
        <strain evidence="5">CBS 315.58</strain>
    </source>
</reference>
<dbReference type="GO" id="GO:0016740">
    <property type="term" value="F:transferase activity"/>
    <property type="evidence" value="ECO:0007669"/>
    <property type="project" value="UniProtKB-KW"/>
</dbReference>
<keyword evidence="2" id="KW-0808">Transferase</keyword>
<dbReference type="Gene3D" id="3.10.490.10">
    <property type="entry name" value="Gamma-glutamyl cyclotransferase-like"/>
    <property type="match status" value="1"/>
</dbReference>
<dbReference type="PANTHER" id="PTHR31544:SF4">
    <property type="entry name" value="GAMMA-GLUTAMYLCYCLOTRANSFERASE-RELATED"/>
    <property type="match status" value="1"/>
</dbReference>
<dbReference type="InterPro" id="IPR045038">
    <property type="entry name" value="AIG2-like"/>
</dbReference>
<reference evidence="5" key="2">
    <citation type="submission" date="2023-05" db="EMBL/GenBank/DDBJ databases">
        <authorList>
            <consortium name="Lawrence Berkeley National Laboratory"/>
            <person name="Steindorff A."/>
            <person name="Hensen N."/>
            <person name="Bonometti L."/>
            <person name="Westerberg I."/>
            <person name="Brannstrom I.O."/>
            <person name="Guillou S."/>
            <person name="Cros-Aarteil S."/>
            <person name="Calhoun S."/>
            <person name="Haridas S."/>
            <person name="Kuo A."/>
            <person name="Mondo S."/>
            <person name="Pangilinan J."/>
            <person name="Riley R."/>
            <person name="Labutti K."/>
            <person name="Andreopoulos B."/>
            <person name="Lipzen A."/>
            <person name="Chen C."/>
            <person name="Yanf M."/>
            <person name="Daum C."/>
            <person name="Ng V."/>
            <person name="Clum A."/>
            <person name="Ohm R."/>
            <person name="Martin F."/>
            <person name="Silar P."/>
            <person name="Natvig D."/>
            <person name="Lalanne C."/>
            <person name="Gautier V."/>
            <person name="Ament-Velasquez S.L."/>
            <person name="Kruys A."/>
            <person name="Hutchinson M.I."/>
            <person name="Powell A.J."/>
            <person name="Barry K."/>
            <person name="Miller A.N."/>
            <person name="Grigoriev I.V."/>
            <person name="Debuchy R."/>
            <person name="Gladieux P."/>
            <person name="Thoren M.H."/>
            <person name="Johannesson H."/>
        </authorList>
    </citation>
    <scope>NUCLEOTIDE SEQUENCE</scope>
    <source>
        <strain evidence="5">CBS 315.58</strain>
    </source>
</reference>
<dbReference type="Proteomes" id="UP001303160">
    <property type="component" value="Unassembled WGS sequence"/>
</dbReference>
<dbReference type="InterPro" id="IPR013024">
    <property type="entry name" value="GGCT-like"/>
</dbReference>
<comment type="caution">
    <text evidence="5">The sequence shown here is derived from an EMBL/GenBank/DDBJ whole genome shotgun (WGS) entry which is preliminary data.</text>
</comment>
<dbReference type="CDD" id="cd06661">
    <property type="entry name" value="GGCT_like"/>
    <property type="match status" value="1"/>
</dbReference>
<dbReference type="AlphaFoldDB" id="A0AAN6XI17"/>
<feature type="domain" description="Gamma-glutamylcyclotransferase AIG2-like" evidence="4">
    <location>
        <begin position="235"/>
        <end position="334"/>
    </location>
</feature>
<keyword evidence="6" id="KW-1185">Reference proteome</keyword>
<evidence type="ECO:0000256" key="1">
    <source>
        <dbReference type="ARBA" id="ARBA00008861"/>
    </source>
</evidence>
<organism evidence="5 6">
    <name type="scientific">Triangularia verruculosa</name>
    <dbReference type="NCBI Taxonomy" id="2587418"/>
    <lineage>
        <taxon>Eukaryota</taxon>
        <taxon>Fungi</taxon>
        <taxon>Dikarya</taxon>
        <taxon>Ascomycota</taxon>
        <taxon>Pezizomycotina</taxon>
        <taxon>Sordariomycetes</taxon>
        <taxon>Sordariomycetidae</taxon>
        <taxon>Sordariales</taxon>
        <taxon>Podosporaceae</taxon>
        <taxon>Triangularia</taxon>
    </lineage>
</organism>
<evidence type="ECO:0000259" key="4">
    <source>
        <dbReference type="Pfam" id="PF06094"/>
    </source>
</evidence>
<accession>A0AAN6XI17</accession>
<comment type="similarity">
    <text evidence="1">Belongs to the gamma-glutamylcyclotransferase family.</text>
</comment>